<dbReference type="GO" id="GO:0015031">
    <property type="term" value="P:protein transport"/>
    <property type="evidence" value="ECO:0007669"/>
    <property type="project" value="UniProtKB-KW"/>
</dbReference>
<dbReference type="GO" id="GO:0005886">
    <property type="term" value="C:plasma membrane"/>
    <property type="evidence" value="ECO:0007669"/>
    <property type="project" value="UniProtKB-SubCell"/>
</dbReference>
<protein>
    <submittedName>
        <fullName evidence="11">ABC transporter permease</fullName>
    </submittedName>
</protein>
<dbReference type="KEGG" id="bcou:IC761_03375"/>
<keyword evidence="7 9" id="KW-1133">Transmembrane helix</keyword>
<accession>A0A7S9H093</accession>
<comment type="subcellular location">
    <subcellularLocation>
        <location evidence="1 9">Cell membrane</location>
        <topology evidence="1 9">Multi-pass membrane protein</topology>
    </subcellularLocation>
</comment>
<dbReference type="PANTHER" id="PTHR43386:SF1">
    <property type="entry name" value="D,D-DIPEPTIDE TRANSPORT SYSTEM PERMEASE PROTEIN DDPC-RELATED"/>
    <property type="match status" value="1"/>
</dbReference>
<reference evidence="11 12" key="1">
    <citation type="submission" date="2020-09" db="EMBL/GenBank/DDBJ databases">
        <title>Complete genomes of bradyrhizobia occurring on native shrubby legumes in Australia.</title>
        <authorList>
            <person name="Lafay B."/>
        </authorList>
    </citation>
    <scope>NUCLEOTIDE SEQUENCE [LARGE SCALE GENOMIC DNA]</scope>
    <source>
        <strain evidence="11 12">BDV5040</strain>
    </source>
</reference>
<feature type="transmembrane region" description="Helical" evidence="9">
    <location>
        <begin position="27"/>
        <end position="48"/>
    </location>
</feature>
<evidence type="ECO:0000256" key="1">
    <source>
        <dbReference type="ARBA" id="ARBA00004651"/>
    </source>
</evidence>
<feature type="transmembrane region" description="Helical" evidence="9">
    <location>
        <begin position="142"/>
        <end position="166"/>
    </location>
</feature>
<dbReference type="SUPFAM" id="SSF161098">
    <property type="entry name" value="MetI-like"/>
    <property type="match status" value="1"/>
</dbReference>
<dbReference type="Proteomes" id="UP000594621">
    <property type="component" value="Chromosome"/>
</dbReference>
<keyword evidence="12" id="KW-1185">Reference proteome</keyword>
<dbReference type="EMBL" id="CP061379">
    <property type="protein sequence ID" value="QPF92353.1"/>
    <property type="molecule type" value="Genomic_DNA"/>
</dbReference>
<comment type="similarity">
    <text evidence="9">Belongs to the binding-protein-dependent transport system permease family.</text>
</comment>
<keyword evidence="2 9" id="KW-0813">Transport</keyword>
<dbReference type="AlphaFoldDB" id="A0A7S9H093"/>
<sequence>MADISVASIAAPPSRLLAGLKRGGPRLWIGAALVALLVLAAIFAPVLAPHDPLEQDLMSAQLPPAWMTGGEPAYLLGTDSLGRCVLSRLIYSARTAVMVALIAATLAAAIGVALGLFAGSFGGWVDQSISRLIDVWMAFPPVLLSIVLAAVIGAGLTSVIAAIVVVDWTRFARVIRAETMVQLTRDYAAAARVIGLSRARLLRLEILPNLVPLLVTLLAVEMGIAILVEVILSFVGISVAGDTPTWGSMIAEGRQIVYQAPWIMALPIVCIITSVIGLNLFGDGLRLALDPVQRS</sequence>
<dbReference type="Gene3D" id="1.10.3720.10">
    <property type="entry name" value="MetI-like"/>
    <property type="match status" value="1"/>
</dbReference>
<dbReference type="PANTHER" id="PTHR43386">
    <property type="entry name" value="OLIGOPEPTIDE TRANSPORT SYSTEM PERMEASE PROTEIN APPC"/>
    <property type="match status" value="1"/>
</dbReference>
<feature type="transmembrane region" description="Helical" evidence="9">
    <location>
        <begin position="96"/>
        <end position="122"/>
    </location>
</feature>
<dbReference type="GO" id="GO:0015833">
    <property type="term" value="P:peptide transport"/>
    <property type="evidence" value="ECO:0007669"/>
    <property type="project" value="UniProtKB-KW"/>
</dbReference>
<dbReference type="RefSeq" id="WP_195801891.1">
    <property type="nucleotide sequence ID" value="NZ_CP061379.1"/>
</dbReference>
<evidence type="ECO:0000313" key="11">
    <source>
        <dbReference type="EMBL" id="QPF92353.1"/>
    </source>
</evidence>
<evidence type="ECO:0000256" key="3">
    <source>
        <dbReference type="ARBA" id="ARBA00022475"/>
    </source>
</evidence>
<dbReference type="GO" id="GO:0055085">
    <property type="term" value="P:transmembrane transport"/>
    <property type="evidence" value="ECO:0007669"/>
    <property type="project" value="InterPro"/>
</dbReference>
<dbReference type="InterPro" id="IPR000515">
    <property type="entry name" value="MetI-like"/>
</dbReference>
<evidence type="ECO:0000256" key="6">
    <source>
        <dbReference type="ARBA" id="ARBA00022927"/>
    </source>
</evidence>
<keyword evidence="4 9" id="KW-0812">Transmembrane</keyword>
<feature type="transmembrane region" description="Helical" evidence="9">
    <location>
        <begin position="260"/>
        <end position="281"/>
    </location>
</feature>
<evidence type="ECO:0000259" key="10">
    <source>
        <dbReference type="PROSITE" id="PS50928"/>
    </source>
</evidence>
<evidence type="ECO:0000256" key="7">
    <source>
        <dbReference type="ARBA" id="ARBA00022989"/>
    </source>
</evidence>
<evidence type="ECO:0000313" key="12">
    <source>
        <dbReference type="Proteomes" id="UP000594621"/>
    </source>
</evidence>
<dbReference type="Pfam" id="PF12911">
    <property type="entry name" value="OppC_N"/>
    <property type="match status" value="1"/>
</dbReference>
<proteinExistence type="inferred from homology"/>
<evidence type="ECO:0000256" key="4">
    <source>
        <dbReference type="ARBA" id="ARBA00022692"/>
    </source>
</evidence>
<evidence type="ECO:0000256" key="2">
    <source>
        <dbReference type="ARBA" id="ARBA00022448"/>
    </source>
</evidence>
<gene>
    <name evidence="11" type="ORF">IC761_03375</name>
</gene>
<evidence type="ECO:0000256" key="9">
    <source>
        <dbReference type="RuleBase" id="RU363032"/>
    </source>
</evidence>
<organism evidence="11 12">
    <name type="scientific">Bradyrhizobium commune</name>
    <dbReference type="NCBI Taxonomy" id="83627"/>
    <lineage>
        <taxon>Bacteria</taxon>
        <taxon>Pseudomonadati</taxon>
        <taxon>Pseudomonadota</taxon>
        <taxon>Alphaproteobacteria</taxon>
        <taxon>Hyphomicrobiales</taxon>
        <taxon>Nitrobacteraceae</taxon>
        <taxon>Bradyrhizobium</taxon>
    </lineage>
</organism>
<keyword evidence="8 9" id="KW-0472">Membrane</keyword>
<dbReference type="Pfam" id="PF00528">
    <property type="entry name" value="BPD_transp_1"/>
    <property type="match status" value="1"/>
</dbReference>
<keyword evidence="6" id="KW-0653">Protein transport</keyword>
<dbReference type="CDD" id="cd06261">
    <property type="entry name" value="TM_PBP2"/>
    <property type="match status" value="1"/>
</dbReference>
<evidence type="ECO:0000256" key="5">
    <source>
        <dbReference type="ARBA" id="ARBA00022856"/>
    </source>
</evidence>
<dbReference type="InterPro" id="IPR035906">
    <property type="entry name" value="MetI-like_sf"/>
</dbReference>
<feature type="transmembrane region" description="Helical" evidence="9">
    <location>
        <begin position="210"/>
        <end position="240"/>
    </location>
</feature>
<keyword evidence="3" id="KW-1003">Cell membrane</keyword>
<feature type="domain" description="ABC transmembrane type-1" evidence="10">
    <location>
        <begin position="93"/>
        <end position="281"/>
    </location>
</feature>
<evidence type="ECO:0000256" key="8">
    <source>
        <dbReference type="ARBA" id="ARBA00023136"/>
    </source>
</evidence>
<dbReference type="InterPro" id="IPR025966">
    <property type="entry name" value="OppC_N"/>
</dbReference>
<dbReference type="PROSITE" id="PS50928">
    <property type="entry name" value="ABC_TM1"/>
    <property type="match status" value="1"/>
</dbReference>
<keyword evidence="5" id="KW-0571">Peptide transport</keyword>
<dbReference type="InterPro" id="IPR050366">
    <property type="entry name" value="BP-dependent_transpt_permease"/>
</dbReference>
<name>A0A7S9H093_9BRAD</name>